<evidence type="ECO:0000256" key="1">
    <source>
        <dbReference type="SAM" id="MobiDB-lite"/>
    </source>
</evidence>
<organism evidence="2">
    <name type="scientific">Cyprideis torosa</name>
    <dbReference type="NCBI Taxonomy" id="163714"/>
    <lineage>
        <taxon>Eukaryota</taxon>
        <taxon>Metazoa</taxon>
        <taxon>Ecdysozoa</taxon>
        <taxon>Arthropoda</taxon>
        <taxon>Crustacea</taxon>
        <taxon>Oligostraca</taxon>
        <taxon>Ostracoda</taxon>
        <taxon>Podocopa</taxon>
        <taxon>Podocopida</taxon>
        <taxon>Cytherocopina</taxon>
        <taxon>Cytheroidea</taxon>
        <taxon>Cytherideidae</taxon>
        <taxon>Cyprideis</taxon>
    </lineage>
</organism>
<protein>
    <submittedName>
        <fullName evidence="2">Uncharacterized protein</fullName>
    </submittedName>
</protein>
<evidence type="ECO:0000313" key="2">
    <source>
        <dbReference type="EMBL" id="CAD7222656.1"/>
    </source>
</evidence>
<dbReference type="EMBL" id="OB660087">
    <property type="protein sequence ID" value="CAD7222656.1"/>
    <property type="molecule type" value="Genomic_DNA"/>
</dbReference>
<dbReference type="AlphaFoldDB" id="A0A7R8W1R4"/>
<proteinExistence type="predicted"/>
<reference evidence="2" key="1">
    <citation type="submission" date="2020-11" db="EMBL/GenBank/DDBJ databases">
        <authorList>
            <person name="Tran Van P."/>
        </authorList>
    </citation>
    <scope>NUCLEOTIDE SEQUENCE</scope>
</reference>
<gene>
    <name evidence="2" type="ORF">CTOB1V02_LOCUS658</name>
</gene>
<sequence length="336" mass="37785">MSLTKITRPWELEGICLLVDAYECSGRLFVDGIVYSILRHGMRDVIYVACSRSPETIQKRFQMDNSRLKVLDLFTDPAGFRRNTSCSSHVTYATLVSTLEQHLSLSTSPSNMPITVIEDATRCFYRSGELLWPENSDNSLISLLSIYKESANPLFMLLHEDCLPEHVLPLIQNFVRHAFRIIPSGDSGATDEDRKVVCQWDKGGKRPHMQRFMMNLSVHPPYLKAVHPVGKEDVPGTQPVPSSGVPEVSTESSLPSSTFRLDLSAKEKQAKERGDRAPFRTGFVLTGSATDDINCMLQEGRLNFPEDKTNAKIWNFNEVYKEGTVPDTFFRQSSSG</sequence>
<name>A0A7R8W1R4_9CRUS</name>
<accession>A0A7R8W1R4</accession>
<feature type="region of interest" description="Disordered" evidence="1">
    <location>
        <begin position="232"/>
        <end position="257"/>
    </location>
</feature>